<feature type="transmembrane region" description="Helical" evidence="2">
    <location>
        <begin position="266"/>
        <end position="287"/>
    </location>
</feature>
<dbReference type="Proteomes" id="UP000504607">
    <property type="component" value="Chromosome 9"/>
</dbReference>
<dbReference type="InParanoid" id="A0A6I9RXN0"/>
<evidence type="ECO:0000313" key="3">
    <source>
        <dbReference type="Proteomes" id="UP000504607"/>
    </source>
</evidence>
<protein>
    <submittedName>
        <fullName evidence="4">Uncharacterized membrane protein At3g27390</fullName>
    </submittedName>
</protein>
<dbReference type="OrthoDB" id="1906116at2759"/>
<keyword evidence="2" id="KW-0472">Membrane</keyword>
<dbReference type="PANTHER" id="PTHR31133:SF3">
    <property type="entry name" value="TRANSMEMBRANE PROTEIN"/>
    <property type="match status" value="1"/>
</dbReference>
<keyword evidence="2" id="KW-1133">Transmembrane helix</keyword>
<dbReference type="GeneID" id="105051316"/>
<evidence type="ECO:0000256" key="2">
    <source>
        <dbReference type="SAM" id="Phobius"/>
    </source>
</evidence>
<feature type="region of interest" description="Disordered" evidence="1">
    <location>
        <begin position="537"/>
        <end position="557"/>
    </location>
</feature>
<feature type="compositionally biased region" description="Polar residues" evidence="1">
    <location>
        <begin position="539"/>
        <end position="557"/>
    </location>
</feature>
<name>A0A6I9RXN0_ELAGV</name>
<proteinExistence type="predicted"/>
<feature type="transmembrane region" description="Helical" evidence="2">
    <location>
        <begin position="186"/>
        <end position="213"/>
    </location>
</feature>
<organism evidence="3 4">
    <name type="scientific">Elaeis guineensis var. tenera</name>
    <name type="common">Oil palm</name>
    <dbReference type="NCBI Taxonomy" id="51953"/>
    <lineage>
        <taxon>Eukaryota</taxon>
        <taxon>Viridiplantae</taxon>
        <taxon>Streptophyta</taxon>
        <taxon>Embryophyta</taxon>
        <taxon>Tracheophyta</taxon>
        <taxon>Spermatophyta</taxon>
        <taxon>Magnoliopsida</taxon>
        <taxon>Liliopsida</taxon>
        <taxon>Arecaceae</taxon>
        <taxon>Arecoideae</taxon>
        <taxon>Cocoseae</taxon>
        <taxon>Elaeidinae</taxon>
        <taxon>Elaeis</taxon>
    </lineage>
</organism>
<feature type="transmembrane region" description="Helical" evidence="2">
    <location>
        <begin position="234"/>
        <end position="260"/>
    </location>
</feature>
<reference evidence="4" key="1">
    <citation type="submission" date="2025-08" db="UniProtKB">
        <authorList>
            <consortium name="RefSeq"/>
        </authorList>
    </citation>
    <scope>IDENTIFICATION</scope>
</reference>
<evidence type="ECO:0000313" key="4">
    <source>
        <dbReference type="RefSeq" id="XP_010929987.1"/>
    </source>
</evidence>
<dbReference type="AlphaFoldDB" id="A0A6I9RXN0"/>
<keyword evidence="2" id="KW-0812">Transmembrane</keyword>
<dbReference type="InterPro" id="IPR040229">
    <property type="entry name" value="At3g27390-like"/>
</dbReference>
<dbReference type="PANTHER" id="PTHR31133">
    <property type="entry name" value="MEMBRANE PROTEIN"/>
    <property type="match status" value="1"/>
</dbReference>
<dbReference type="RefSeq" id="XP_010929987.1">
    <property type="nucleotide sequence ID" value="XM_010931685.3"/>
</dbReference>
<dbReference type="FunCoup" id="A0A6I9RXN0">
    <property type="interactions" value="2550"/>
</dbReference>
<gene>
    <name evidence="4" type="primary">LOC105051316</name>
</gene>
<evidence type="ECO:0000256" key="1">
    <source>
        <dbReference type="SAM" id="MobiDB-lite"/>
    </source>
</evidence>
<accession>A0A6I9RXN0</accession>
<dbReference type="KEGG" id="egu:105051316"/>
<sequence>MEPPKGFWATLWSFLRFLPYFLGLLLLGIIKGALLFPLICLIMTIGNSAIILGLWPAHAIWTYYCIARSKQLGPVLKLVLGTGISVILVLWPLAGISGSILVGAGYGFFAPVLATFDAVGEGKTNEFIHCFVDGTWSTIKGCFTVVRDLKDVCFHSYFSIMDDLRLHDPPAGKPYEIRLQCIPGSFLVGILGIMIDVPVITITAICKSPYMLIKGWNRLFHDLIGREGPFLETACVPFAGLAILLWPLAVTGAVAASIMASFPLGAYAAVVAYQESSIYMGLCYIIASLSMFDEYSNDILDMPEGSCFPRPQYRKKELLHASTFPRPTSFRREKQEGKGPPSRATSFKNSIRELNPFKLLEHLFLECKRYGDNLVSEGVTTSEDIEEARSGKGGSRVVSIGLPAYSILQALLRSGKANTDGLLLSDNTLITTDNRPKDRFFDWFFDPLMIIKEQIKAENFSEEEENYLSKLVLLLGDSKRLKNLNAQSPPLNERRRAEIDAFARRLQGITKSISRYPTAKRRFDDLVKSLSEELEKNMRGSQSVNVSPQSQRSQGGITRLFSQKSLGKKASIQGDNQGALLATDGLPVV</sequence>
<keyword evidence="3" id="KW-1185">Reference proteome</keyword>